<keyword evidence="7" id="KW-0067">ATP-binding</keyword>
<evidence type="ECO:0000256" key="10">
    <source>
        <dbReference type="SAM" id="MobiDB-lite"/>
    </source>
</evidence>
<dbReference type="PRINTS" id="PR00109">
    <property type="entry name" value="TYRKINASE"/>
</dbReference>
<evidence type="ECO:0000256" key="6">
    <source>
        <dbReference type="ARBA" id="ARBA00022777"/>
    </source>
</evidence>
<accession>A0AAW1T5D9</accession>
<dbReference type="InterPro" id="IPR000719">
    <property type="entry name" value="Prot_kinase_dom"/>
</dbReference>
<comment type="catalytic activity">
    <reaction evidence="8">
        <text>L-threonyl-[protein] + ATP = O-phospho-L-threonyl-[protein] + ADP + H(+)</text>
        <dbReference type="Rhea" id="RHEA:46608"/>
        <dbReference type="Rhea" id="RHEA-COMP:11060"/>
        <dbReference type="Rhea" id="RHEA-COMP:11605"/>
        <dbReference type="ChEBI" id="CHEBI:15378"/>
        <dbReference type="ChEBI" id="CHEBI:30013"/>
        <dbReference type="ChEBI" id="CHEBI:30616"/>
        <dbReference type="ChEBI" id="CHEBI:61977"/>
        <dbReference type="ChEBI" id="CHEBI:456216"/>
        <dbReference type="EC" id="2.7.11.1"/>
    </reaction>
</comment>
<evidence type="ECO:0000313" key="13">
    <source>
        <dbReference type="EMBL" id="KAK9864231.1"/>
    </source>
</evidence>
<feature type="domain" description="ACT" evidence="12">
    <location>
        <begin position="56"/>
        <end position="137"/>
    </location>
</feature>
<dbReference type="Gene3D" id="3.30.200.20">
    <property type="entry name" value="Phosphorylase Kinase, domain 1"/>
    <property type="match status" value="1"/>
</dbReference>
<dbReference type="CDD" id="cd13999">
    <property type="entry name" value="STKc_MAP3K-like"/>
    <property type="match status" value="1"/>
</dbReference>
<evidence type="ECO:0000256" key="5">
    <source>
        <dbReference type="ARBA" id="ARBA00022741"/>
    </source>
</evidence>
<evidence type="ECO:0000259" key="11">
    <source>
        <dbReference type="PROSITE" id="PS50011"/>
    </source>
</evidence>
<organism evidence="13 14">
    <name type="scientific">Apatococcus fuscideae</name>
    <dbReference type="NCBI Taxonomy" id="2026836"/>
    <lineage>
        <taxon>Eukaryota</taxon>
        <taxon>Viridiplantae</taxon>
        <taxon>Chlorophyta</taxon>
        <taxon>core chlorophytes</taxon>
        <taxon>Trebouxiophyceae</taxon>
        <taxon>Chlorellales</taxon>
        <taxon>Chlorellaceae</taxon>
        <taxon>Apatococcus</taxon>
    </lineage>
</organism>
<dbReference type="PANTHER" id="PTHR44329:SF261">
    <property type="entry name" value="ZINC FINGER CONTAINING PROTEIN KINASE-RELATED"/>
    <property type="match status" value="1"/>
</dbReference>
<keyword evidence="14" id="KW-1185">Reference proteome</keyword>
<evidence type="ECO:0000259" key="12">
    <source>
        <dbReference type="PROSITE" id="PS51671"/>
    </source>
</evidence>
<name>A0AAW1T5D9_9CHLO</name>
<dbReference type="FunFam" id="3.30.200.20:FF:000060">
    <property type="entry name" value="Serine/threonine-protein kinase isoform 1"/>
    <property type="match status" value="1"/>
</dbReference>
<dbReference type="SMART" id="SM00220">
    <property type="entry name" value="S_TKc"/>
    <property type="match status" value="1"/>
</dbReference>
<dbReference type="PROSITE" id="PS00108">
    <property type="entry name" value="PROTEIN_KINASE_ST"/>
    <property type="match status" value="1"/>
</dbReference>
<dbReference type="SUPFAM" id="SSF55021">
    <property type="entry name" value="ACT-like"/>
    <property type="match status" value="1"/>
</dbReference>
<dbReference type="GO" id="GO:0004674">
    <property type="term" value="F:protein serine/threonine kinase activity"/>
    <property type="evidence" value="ECO:0007669"/>
    <property type="project" value="UniProtKB-KW"/>
</dbReference>
<evidence type="ECO:0000256" key="9">
    <source>
        <dbReference type="ARBA" id="ARBA00048679"/>
    </source>
</evidence>
<dbReference type="PANTHER" id="PTHR44329">
    <property type="entry name" value="SERINE/THREONINE-PROTEIN KINASE TNNI3K-RELATED"/>
    <property type="match status" value="1"/>
</dbReference>
<gene>
    <name evidence="13" type="ORF">WJX84_000463</name>
</gene>
<feature type="region of interest" description="Disordered" evidence="10">
    <location>
        <begin position="124"/>
        <end position="145"/>
    </location>
</feature>
<comment type="catalytic activity">
    <reaction evidence="9">
        <text>L-seryl-[protein] + ATP = O-phospho-L-seryl-[protein] + ADP + H(+)</text>
        <dbReference type="Rhea" id="RHEA:17989"/>
        <dbReference type="Rhea" id="RHEA-COMP:9863"/>
        <dbReference type="Rhea" id="RHEA-COMP:11604"/>
        <dbReference type="ChEBI" id="CHEBI:15378"/>
        <dbReference type="ChEBI" id="CHEBI:29999"/>
        <dbReference type="ChEBI" id="CHEBI:30616"/>
        <dbReference type="ChEBI" id="CHEBI:83421"/>
        <dbReference type="ChEBI" id="CHEBI:456216"/>
        <dbReference type="EC" id="2.7.11.1"/>
    </reaction>
</comment>
<evidence type="ECO:0000256" key="3">
    <source>
        <dbReference type="ARBA" id="ARBA00022527"/>
    </source>
</evidence>
<dbReference type="PROSITE" id="PS50011">
    <property type="entry name" value="PROTEIN_KINASE_DOM"/>
    <property type="match status" value="1"/>
</dbReference>
<comment type="similarity">
    <text evidence="1">Belongs to the protein kinase superfamily. TKL Ser/Thr protein kinase family. RAF subfamily.</text>
</comment>
<evidence type="ECO:0000256" key="2">
    <source>
        <dbReference type="ARBA" id="ARBA00012513"/>
    </source>
</evidence>
<dbReference type="Pfam" id="PF07714">
    <property type="entry name" value="PK_Tyr_Ser-Thr"/>
    <property type="match status" value="1"/>
</dbReference>
<feature type="domain" description="Protein kinase" evidence="11">
    <location>
        <begin position="170"/>
        <end position="516"/>
    </location>
</feature>
<keyword evidence="6" id="KW-0418">Kinase</keyword>
<protein>
    <recommendedName>
        <fullName evidence="2">non-specific serine/threonine protein kinase</fullName>
        <ecNumber evidence="2">2.7.11.1</ecNumber>
    </recommendedName>
</protein>
<keyword evidence="3" id="KW-0723">Serine/threonine-protein kinase</keyword>
<proteinExistence type="inferred from homology"/>
<keyword evidence="5" id="KW-0547">Nucleotide-binding</keyword>
<dbReference type="InterPro" id="IPR051681">
    <property type="entry name" value="Ser/Thr_Kinases-Pseudokinases"/>
</dbReference>
<dbReference type="GO" id="GO:0005524">
    <property type="term" value="F:ATP binding"/>
    <property type="evidence" value="ECO:0007669"/>
    <property type="project" value="UniProtKB-KW"/>
</dbReference>
<evidence type="ECO:0000256" key="7">
    <source>
        <dbReference type="ARBA" id="ARBA00022840"/>
    </source>
</evidence>
<dbReference type="InterPro" id="IPR001245">
    <property type="entry name" value="Ser-Thr/Tyr_kinase_cat_dom"/>
</dbReference>
<feature type="compositionally biased region" description="Low complexity" evidence="10">
    <location>
        <begin position="124"/>
        <end position="137"/>
    </location>
</feature>
<evidence type="ECO:0000313" key="14">
    <source>
        <dbReference type="Proteomes" id="UP001485043"/>
    </source>
</evidence>
<reference evidence="13 14" key="1">
    <citation type="journal article" date="2024" name="Nat. Commun.">
        <title>Phylogenomics reveals the evolutionary origins of lichenization in chlorophyte algae.</title>
        <authorList>
            <person name="Puginier C."/>
            <person name="Libourel C."/>
            <person name="Otte J."/>
            <person name="Skaloud P."/>
            <person name="Haon M."/>
            <person name="Grisel S."/>
            <person name="Petersen M."/>
            <person name="Berrin J.G."/>
            <person name="Delaux P.M."/>
            <person name="Dal Grande F."/>
            <person name="Keller J."/>
        </authorList>
    </citation>
    <scope>NUCLEOTIDE SEQUENCE [LARGE SCALE GENOMIC DNA]</scope>
    <source>
        <strain evidence="13 14">SAG 2523</strain>
    </source>
</reference>
<dbReference type="PROSITE" id="PS51671">
    <property type="entry name" value="ACT"/>
    <property type="match status" value="1"/>
</dbReference>
<dbReference type="InterPro" id="IPR045865">
    <property type="entry name" value="ACT-like_dom_sf"/>
</dbReference>
<dbReference type="InterPro" id="IPR002912">
    <property type="entry name" value="ACT_dom"/>
</dbReference>
<dbReference type="AlphaFoldDB" id="A0AAW1T5D9"/>
<comment type="caution">
    <text evidence="13">The sequence shown here is derived from an EMBL/GenBank/DDBJ whole genome shotgun (WGS) entry which is preliminary data.</text>
</comment>
<dbReference type="Gene3D" id="1.10.510.10">
    <property type="entry name" value="Transferase(Phosphotransferase) domain 1"/>
    <property type="match status" value="1"/>
</dbReference>
<dbReference type="Proteomes" id="UP001485043">
    <property type="component" value="Unassembled WGS sequence"/>
</dbReference>
<evidence type="ECO:0000256" key="1">
    <source>
        <dbReference type="ARBA" id="ARBA00010507"/>
    </source>
</evidence>
<dbReference type="EMBL" id="JALJOV010000377">
    <property type="protein sequence ID" value="KAK9864231.1"/>
    <property type="molecule type" value="Genomic_DNA"/>
</dbReference>
<dbReference type="InterPro" id="IPR011009">
    <property type="entry name" value="Kinase-like_dom_sf"/>
</dbReference>
<evidence type="ECO:0000256" key="8">
    <source>
        <dbReference type="ARBA" id="ARBA00047899"/>
    </source>
</evidence>
<evidence type="ECO:0000256" key="4">
    <source>
        <dbReference type="ARBA" id="ARBA00022679"/>
    </source>
</evidence>
<dbReference type="EC" id="2.7.11.1" evidence="2"/>
<keyword evidence="4" id="KW-0808">Transferase</keyword>
<dbReference type="InterPro" id="IPR008271">
    <property type="entry name" value="Ser/Thr_kinase_AS"/>
</dbReference>
<sequence>MLEAVQSVQSGAHTPLRPLARPAFGSSPSPLTLGLEENAAESAGDYSGVDDAHFYEVTIGSVDQPKLLSRLTDALGDIHLNICEAHAFTTSDKYFLDVFVVNGWQEEGDGGLERMLSDRLRQLPAPHAESSPESAAELGFGKTPEPEAIEIDQTSHESNRGDWELDPEEVKFQERITSGAFGDLFRGNYCGQDVAVKVFKNVRDEPQQYQECLQEMAMMRKIRHKNVVQFIGACTRKPNFWMVFEFMAGGSIYDYLHKGGRVTFPQTLKIGVQIARGMEHLHKRNIIHRDLKSANLLMDEVGNVKIGDFGVARELDTAGVMTAETGTYRWMAPEVIAHSPYYHQADVFSFGIVLWELLTGQECWVQKPADRPSFEILKHRMEGIATSRQEEDANAKAQQSAPKNIFSKLRGGFNGNAGAELCNINPVAWLVMARARGLQAMGLGHLHCMVFISLDVDPPRCAVDMAGYYRGGDFESQHQAPAAFGFLGGARIGNPGILGIFQSFSRRRPRYKDLAC</sequence>
<dbReference type="SUPFAM" id="SSF56112">
    <property type="entry name" value="Protein kinase-like (PK-like)"/>
    <property type="match status" value="1"/>
</dbReference>